<dbReference type="Pfam" id="PF00665">
    <property type="entry name" value="rve"/>
    <property type="match status" value="1"/>
</dbReference>
<keyword evidence="1" id="KW-0645">Protease</keyword>
<evidence type="ECO:0000256" key="4">
    <source>
        <dbReference type="ARBA" id="ARBA00022801"/>
    </source>
</evidence>
<dbReference type="Pfam" id="PF14223">
    <property type="entry name" value="Retrotran_gag_2"/>
    <property type="match status" value="1"/>
</dbReference>
<feature type="region of interest" description="Disordered" evidence="6">
    <location>
        <begin position="800"/>
        <end position="858"/>
    </location>
</feature>
<dbReference type="GO" id="GO:0003676">
    <property type="term" value="F:nucleic acid binding"/>
    <property type="evidence" value="ECO:0007669"/>
    <property type="project" value="InterPro"/>
</dbReference>
<dbReference type="Pfam" id="PF07727">
    <property type="entry name" value="RVT_2"/>
    <property type="match status" value="1"/>
</dbReference>
<evidence type="ECO:0000256" key="5">
    <source>
        <dbReference type="PROSITE-ProRule" id="PRU00047"/>
    </source>
</evidence>
<evidence type="ECO:0000259" key="8">
    <source>
        <dbReference type="PROSITE" id="PS50994"/>
    </source>
</evidence>
<dbReference type="InterPro" id="IPR036875">
    <property type="entry name" value="Znf_CCHC_sf"/>
</dbReference>
<keyword evidence="4" id="KW-0378">Hydrolase</keyword>
<keyword evidence="2" id="KW-0479">Metal-binding</keyword>
<keyword evidence="5" id="KW-0862">Zinc</keyword>
<feature type="compositionally biased region" description="Basic and acidic residues" evidence="6">
    <location>
        <begin position="248"/>
        <end position="258"/>
    </location>
</feature>
<dbReference type="PROSITE" id="PS50994">
    <property type="entry name" value="INTEGRASE"/>
    <property type="match status" value="1"/>
</dbReference>
<evidence type="ECO:0000313" key="9">
    <source>
        <dbReference type="EMBL" id="BBH05299.1"/>
    </source>
</evidence>
<evidence type="ECO:0000256" key="3">
    <source>
        <dbReference type="ARBA" id="ARBA00022750"/>
    </source>
</evidence>
<evidence type="ECO:0000259" key="7">
    <source>
        <dbReference type="PROSITE" id="PS50158"/>
    </source>
</evidence>
<dbReference type="GO" id="GO:0006508">
    <property type="term" value="P:proteolysis"/>
    <property type="evidence" value="ECO:0007669"/>
    <property type="project" value="UniProtKB-KW"/>
</dbReference>
<dbReference type="PANTHER" id="PTHR42648">
    <property type="entry name" value="TRANSPOSASE, PUTATIVE-RELATED"/>
    <property type="match status" value="1"/>
</dbReference>
<gene>
    <name evidence="9" type="ORF">Prudu_016651</name>
</gene>
<dbReference type="InterPro" id="IPR054722">
    <property type="entry name" value="PolX-like_BBD"/>
</dbReference>
<dbReference type="Gene3D" id="4.10.60.10">
    <property type="entry name" value="Zinc finger, CCHC-type"/>
    <property type="match status" value="1"/>
</dbReference>
<evidence type="ECO:0000256" key="1">
    <source>
        <dbReference type="ARBA" id="ARBA00022670"/>
    </source>
</evidence>
<dbReference type="GO" id="GO:0015074">
    <property type="term" value="P:DNA integration"/>
    <property type="evidence" value="ECO:0007669"/>
    <property type="project" value="InterPro"/>
</dbReference>
<dbReference type="SUPFAM" id="SSF56672">
    <property type="entry name" value="DNA/RNA polymerases"/>
    <property type="match status" value="1"/>
</dbReference>
<dbReference type="InterPro" id="IPR012337">
    <property type="entry name" value="RNaseH-like_sf"/>
</dbReference>
<reference evidence="9" key="1">
    <citation type="journal article" date="2019" name="Science">
        <title>Mutation of a bHLH transcription factor allowed almond domestication.</title>
        <authorList>
            <person name="Sanchez-Perez R."/>
            <person name="Pavan S."/>
            <person name="Mazzeo R."/>
            <person name="Moldovan C."/>
            <person name="Aiese Cigliano R."/>
            <person name="Del Cueto J."/>
            <person name="Ricciardi F."/>
            <person name="Lotti C."/>
            <person name="Ricciardi L."/>
            <person name="Dicenta F."/>
            <person name="Lopez-Marques R.L."/>
            <person name="Lindberg Moller B."/>
        </authorList>
    </citation>
    <scope>NUCLEOTIDE SEQUENCE</scope>
</reference>
<dbReference type="Pfam" id="PF25597">
    <property type="entry name" value="SH3_retrovirus"/>
    <property type="match status" value="1"/>
</dbReference>
<dbReference type="Pfam" id="PF22936">
    <property type="entry name" value="Pol_BBD"/>
    <property type="match status" value="1"/>
</dbReference>
<dbReference type="InterPro" id="IPR039537">
    <property type="entry name" value="Retrotran_Ty1/copia-like"/>
</dbReference>
<dbReference type="GO" id="GO:0004190">
    <property type="term" value="F:aspartic-type endopeptidase activity"/>
    <property type="evidence" value="ECO:0007669"/>
    <property type="project" value="UniProtKB-KW"/>
</dbReference>
<dbReference type="InterPro" id="IPR057670">
    <property type="entry name" value="SH3_retrovirus"/>
</dbReference>
<protein>
    <submittedName>
        <fullName evidence="9">Transposable element protein</fullName>
    </submittedName>
</protein>
<organism evidence="9">
    <name type="scientific">Prunus dulcis</name>
    <name type="common">Almond</name>
    <name type="synonym">Amygdalus dulcis</name>
    <dbReference type="NCBI Taxonomy" id="3755"/>
    <lineage>
        <taxon>Eukaryota</taxon>
        <taxon>Viridiplantae</taxon>
        <taxon>Streptophyta</taxon>
        <taxon>Embryophyta</taxon>
        <taxon>Tracheophyta</taxon>
        <taxon>Spermatophyta</taxon>
        <taxon>Magnoliopsida</taxon>
        <taxon>eudicotyledons</taxon>
        <taxon>Gunneridae</taxon>
        <taxon>Pentapetalae</taxon>
        <taxon>rosids</taxon>
        <taxon>fabids</taxon>
        <taxon>Rosales</taxon>
        <taxon>Rosaceae</taxon>
        <taxon>Amygdaloideae</taxon>
        <taxon>Amygdaleae</taxon>
        <taxon>Prunus</taxon>
    </lineage>
</organism>
<feature type="domain" description="CCHC-type" evidence="7">
    <location>
        <begin position="308"/>
        <end position="323"/>
    </location>
</feature>
<dbReference type="PANTHER" id="PTHR42648:SF18">
    <property type="entry name" value="RETROTRANSPOSON, UNCLASSIFIED-LIKE PROTEIN"/>
    <property type="match status" value="1"/>
</dbReference>
<dbReference type="InterPro" id="IPR001878">
    <property type="entry name" value="Znf_CCHC"/>
</dbReference>
<dbReference type="InterPro" id="IPR001584">
    <property type="entry name" value="Integrase_cat-core"/>
</dbReference>
<keyword evidence="5" id="KW-0863">Zinc-finger</keyword>
<dbReference type="SUPFAM" id="SSF57756">
    <property type="entry name" value="Retrovirus zinc finger-like domains"/>
    <property type="match status" value="1"/>
</dbReference>
<accession>A0A4Y1RM74</accession>
<dbReference type="PROSITE" id="PS50158">
    <property type="entry name" value="ZF_CCHC"/>
    <property type="match status" value="1"/>
</dbReference>
<feature type="compositionally biased region" description="Low complexity" evidence="6">
    <location>
        <begin position="813"/>
        <end position="830"/>
    </location>
</feature>
<dbReference type="GO" id="GO:0008270">
    <property type="term" value="F:zinc ion binding"/>
    <property type="evidence" value="ECO:0007669"/>
    <property type="project" value="UniProtKB-KW"/>
</dbReference>
<sequence length="1384" mass="157312">MASNNNLLQPQLPKFTGKNYSQWSIQMKVLYAAQDLWEVVENGFVEPNDQAILTQQQLTELKETRKKDKKALFFIFQAVDEAIFERISSCTTSKQAWDTLFASYKGEEKVKMARLQTLRGEFDMLRMKESESVEDYFNRVISLVNQLRINGEKIEDQRVAEKILRSMSRKFEYIVVAIEESKDLSTLSLDSLMGSLQSHELRLKQFDSGPVEQAFQSQVSFRGSSRRGGGGFTRGRGRNNQGRGYANDQKETNDESSARDYGYPRGRRDHGYQRGRGDYGFPRGRGDYGGHSRGRGREQGSSLSNIQCYNCKQYGHIKSTCKNKTNGGAESSFVHEKASERENDNVVLLAYAAAREGNVCAEKWYLDSGCSNHMTGNKSAFVNFKHTNNSEVRIGDGGKLVAKGCGDILFLSKSGEQKRISDVLYVPDLNYNLLSVGQLLRKGHNIQFREDQCVIRDKYNSLITKVQMSGDNMFSLNIKYESFACLSALIKDSSWLWHLRYGHLSFNTLSLMGKQHMVRGLPTIQHQTQVCEACVLGKHQRNSFLTGYSWRASHPLELVHSDVCGPMNTTSTGGNRYFLTFIDDYSRKTWVYFLKYKSEVFDYFKVFKALAEKQSGFALKTLRSDQGGEFSSNVFENFLKENGIKHQFTARYTPQQNGVAERKNRTIMELARSMLKAKAMPNRFWAEAVACAVYLLNRASSNSVEGKTPQEAWSGLKPCISHLRIFGSIAYSHIPDETRRKLDDKSEKCILVGYSEKAKAYKLFNPLTNKIIVSRDVKFNEEEAWNWSEAENQSPILLDIGLENPDLTPPTTSSSQESSSQGLSSTSSSDSSEEEEISRGQRRSTRAHQPSTRYPSSDYVLITNGGTNFALFVDADPIMFEEASKDEKWVKAMDQEIDSIKKNDTWELVDLPQGKKPIGVKWVYKTKLNAQGEVEKYKARLVAKGYKQNYGIDYNEVFAPVARFDTIRMVLALAAQNCWKVFQMDVKSAFLQGFLEEEVYVVQPPGYVQGNEETKVCRLKKALYGLKQAPRAWYSRIDAFFQEYGFHKCPYEHTLYTKKNSQGEILIVCLYVDDLIFTGSNAQMCDNFKMIMSQRFEMTDLGLLHFFLGIEVKQNENGIYISQKKYAKELLKRFRLENAKSIATPMEVGVKIGKNDGSTMVNQTLFRSLVGGLLYLTTTRPDLTYAVSFLSRFMESPKDVHWELGKRILRYVVGTINYGLHYYPVQNLNLTGYSDSDLGGDVDTCKSTSGYVFSIGSSAISWSSKKQSIVALSTTESEYVALASAGCQARWLKSILEEMGQVQEGPTKLFCDNKSAIYLSKNPMFHSKSKHIKIKFHFIRELIKDKEVEVLYCKSQDQLADLFTKPLKKELLIKMRKLIGVNEV</sequence>
<dbReference type="EMBL" id="AP019302">
    <property type="protein sequence ID" value="BBH05299.1"/>
    <property type="molecule type" value="Genomic_DNA"/>
</dbReference>
<dbReference type="InterPro" id="IPR025724">
    <property type="entry name" value="GAG-pre-integrase_dom"/>
</dbReference>
<dbReference type="InterPro" id="IPR043502">
    <property type="entry name" value="DNA/RNA_pol_sf"/>
</dbReference>
<dbReference type="Pfam" id="PF13976">
    <property type="entry name" value="gag_pre-integrs"/>
    <property type="match status" value="1"/>
</dbReference>
<feature type="compositionally biased region" description="Basic and acidic residues" evidence="6">
    <location>
        <begin position="284"/>
        <end position="298"/>
    </location>
</feature>
<dbReference type="InterPro" id="IPR036397">
    <property type="entry name" value="RNaseH_sf"/>
</dbReference>
<keyword evidence="3" id="KW-0064">Aspartyl protease</keyword>
<evidence type="ECO:0000256" key="2">
    <source>
        <dbReference type="ARBA" id="ARBA00022723"/>
    </source>
</evidence>
<dbReference type="SUPFAM" id="SSF53098">
    <property type="entry name" value="Ribonuclease H-like"/>
    <property type="match status" value="1"/>
</dbReference>
<dbReference type="CDD" id="cd09272">
    <property type="entry name" value="RNase_HI_RT_Ty1"/>
    <property type="match status" value="1"/>
</dbReference>
<dbReference type="SMART" id="SM00343">
    <property type="entry name" value="ZnF_C2HC"/>
    <property type="match status" value="1"/>
</dbReference>
<name>A0A4Y1RM74_PRUDU</name>
<feature type="region of interest" description="Disordered" evidence="6">
    <location>
        <begin position="214"/>
        <end position="301"/>
    </location>
</feature>
<proteinExistence type="predicted"/>
<evidence type="ECO:0000256" key="6">
    <source>
        <dbReference type="SAM" id="MobiDB-lite"/>
    </source>
</evidence>
<feature type="domain" description="Integrase catalytic" evidence="8">
    <location>
        <begin position="551"/>
        <end position="717"/>
    </location>
</feature>
<dbReference type="Gene3D" id="3.30.420.10">
    <property type="entry name" value="Ribonuclease H-like superfamily/Ribonuclease H"/>
    <property type="match status" value="1"/>
</dbReference>
<dbReference type="InterPro" id="IPR013103">
    <property type="entry name" value="RVT_2"/>
</dbReference>